<dbReference type="InterPro" id="IPR000782">
    <property type="entry name" value="FAS1_domain"/>
</dbReference>
<dbReference type="PANTHER" id="PTHR33985">
    <property type="entry name" value="OS02G0491300 PROTEIN-RELATED"/>
    <property type="match status" value="1"/>
</dbReference>
<evidence type="ECO:0000259" key="2">
    <source>
        <dbReference type="PROSITE" id="PS50213"/>
    </source>
</evidence>
<dbReference type="SMART" id="SM00554">
    <property type="entry name" value="FAS1"/>
    <property type="match status" value="1"/>
</dbReference>
<dbReference type="InterPro" id="IPR052806">
    <property type="entry name" value="Fasciclin-like_AGP"/>
</dbReference>
<keyword evidence="4" id="KW-1185">Reference proteome</keyword>
<feature type="domain" description="FAS1" evidence="2">
    <location>
        <begin position="1"/>
        <end position="113"/>
    </location>
</feature>
<name>A0ABQ5ECH2_9ASTR</name>
<dbReference type="EMBL" id="BQNB010016169">
    <property type="protein sequence ID" value="GJT48610.1"/>
    <property type="molecule type" value="Genomic_DNA"/>
</dbReference>
<evidence type="ECO:0000313" key="3">
    <source>
        <dbReference type="EMBL" id="GJT48610.1"/>
    </source>
</evidence>
<reference evidence="3" key="2">
    <citation type="submission" date="2022-01" db="EMBL/GenBank/DDBJ databases">
        <authorList>
            <person name="Yamashiro T."/>
            <person name="Shiraishi A."/>
            <person name="Satake H."/>
            <person name="Nakayama K."/>
        </authorList>
    </citation>
    <scope>NUCLEOTIDE SEQUENCE</scope>
</reference>
<sequence>MAVPSLSDDSAFATWNGPTTLFAPTDASIRSCSSCSVVRLLREHIVPGLFSHEYLKKLAFGTKIETMDPGRCITVTSSNDVNNVTRIYVGGVEITRPDLFNNGLVVVHGLQGYVAPLSPFSCNVERMTSLSFPIQVDNRQNNVVAQNANHQESVQYPSYIMRLMLRDAMLRLRNSGFSILALAMKLKSVELMNLQNITVFALDDVSIFAGSHSRIVLLAISIWRSMSVWPRVTRRLLKAGAVANGDELQLFRYDAVRLQCECVVVIAVELVCFDASHGCTLVSYWNELRFECDL</sequence>
<evidence type="ECO:0000313" key="4">
    <source>
        <dbReference type="Proteomes" id="UP001151760"/>
    </source>
</evidence>
<gene>
    <name evidence="3" type="ORF">Tco_0974767</name>
</gene>
<evidence type="ECO:0000256" key="1">
    <source>
        <dbReference type="ARBA" id="ARBA00007843"/>
    </source>
</evidence>
<protein>
    <submittedName>
        <fullName evidence="3">Fasciclin-like arabinogalactan protein 21</fullName>
    </submittedName>
</protein>
<reference evidence="3" key="1">
    <citation type="journal article" date="2022" name="Int. J. Mol. Sci.">
        <title>Draft Genome of Tanacetum Coccineum: Genomic Comparison of Closely Related Tanacetum-Family Plants.</title>
        <authorList>
            <person name="Yamashiro T."/>
            <person name="Shiraishi A."/>
            <person name="Nakayama K."/>
            <person name="Satake H."/>
        </authorList>
    </citation>
    <scope>NUCLEOTIDE SEQUENCE</scope>
</reference>
<accession>A0ABQ5ECH2</accession>
<dbReference type="SUPFAM" id="SSF82153">
    <property type="entry name" value="FAS1 domain"/>
    <property type="match status" value="1"/>
</dbReference>
<dbReference type="Proteomes" id="UP001151760">
    <property type="component" value="Unassembled WGS sequence"/>
</dbReference>
<dbReference type="Gene3D" id="2.30.180.10">
    <property type="entry name" value="FAS1 domain"/>
    <property type="match status" value="1"/>
</dbReference>
<comment type="caution">
    <text evidence="3">The sequence shown here is derived from an EMBL/GenBank/DDBJ whole genome shotgun (WGS) entry which is preliminary data.</text>
</comment>
<comment type="similarity">
    <text evidence="1">Belongs to the fasciclin-like AGP family.</text>
</comment>
<proteinExistence type="inferred from homology"/>
<dbReference type="InterPro" id="IPR036378">
    <property type="entry name" value="FAS1_dom_sf"/>
</dbReference>
<dbReference type="PANTHER" id="PTHR33985:SF2">
    <property type="entry name" value="EXPRESSED PROTEIN"/>
    <property type="match status" value="1"/>
</dbReference>
<organism evidence="3 4">
    <name type="scientific">Tanacetum coccineum</name>
    <dbReference type="NCBI Taxonomy" id="301880"/>
    <lineage>
        <taxon>Eukaryota</taxon>
        <taxon>Viridiplantae</taxon>
        <taxon>Streptophyta</taxon>
        <taxon>Embryophyta</taxon>
        <taxon>Tracheophyta</taxon>
        <taxon>Spermatophyta</taxon>
        <taxon>Magnoliopsida</taxon>
        <taxon>eudicotyledons</taxon>
        <taxon>Gunneridae</taxon>
        <taxon>Pentapetalae</taxon>
        <taxon>asterids</taxon>
        <taxon>campanulids</taxon>
        <taxon>Asterales</taxon>
        <taxon>Asteraceae</taxon>
        <taxon>Asteroideae</taxon>
        <taxon>Anthemideae</taxon>
        <taxon>Anthemidinae</taxon>
        <taxon>Tanacetum</taxon>
    </lineage>
</organism>
<dbReference type="Pfam" id="PF02469">
    <property type="entry name" value="Fasciclin"/>
    <property type="match status" value="1"/>
</dbReference>
<dbReference type="PROSITE" id="PS50213">
    <property type="entry name" value="FAS1"/>
    <property type="match status" value="1"/>
</dbReference>